<feature type="domain" description="N-acetyltransferase" evidence="3">
    <location>
        <begin position="1"/>
        <end position="147"/>
    </location>
</feature>
<dbReference type="PANTHER" id="PTHR43420">
    <property type="entry name" value="ACETYLTRANSFERASE"/>
    <property type="match status" value="1"/>
</dbReference>
<dbReference type="InterPro" id="IPR050680">
    <property type="entry name" value="YpeA/RimI_acetyltransf"/>
</dbReference>
<dbReference type="SUPFAM" id="SSF55729">
    <property type="entry name" value="Acyl-CoA N-acyltransferases (Nat)"/>
    <property type="match status" value="1"/>
</dbReference>
<keyword evidence="1" id="KW-0808">Transferase</keyword>
<dbReference type="GO" id="GO:0016747">
    <property type="term" value="F:acyltransferase activity, transferring groups other than amino-acyl groups"/>
    <property type="evidence" value="ECO:0007669"/>
    <property type="project" value="InterPro"/>
</dbReference>
<evidence type="ECO:0000313" key="4">
    <source>
        <dbReference type="EMBL" id="WEK55127.1"/>
    </source>
</evidence>
<dbReference type="InterPro" id="IPR000182">
    <property type="entry name" value="GNAT_dom"/>
</dbReference>
<keyword evidence="2" id="KW-0012">Acyltransferase</keyword>
<keyword evidence="5" id="KW-1185">Reference proteome</keyword>
<dbReference type="Proteomes" id="UP001178662">
    <property type="component" value="Chromosome"/>
</dbReference>
<organism evidence="4 5">
    <name type="scientific">Candidatus Cohnella colombiensis</name>
    <dbReference type="NCBI Taxonomy" id="3121368"/>
    <lineage>
        <taxon>Bacteria</taxon>
        <taxon>Bacillati</taxon>
        <taxon>Bacillota</taxon>
        <taxon>Bacilli</taxon>
        <taxon>Bacillales</taxon>
        <taxon>Paenibacillaceae</taxon>
        <taxon>Cohnella</taxon>
    </lineage>
</organism>
<evidence type="ECO:0000256" key="2">
    <source>
        <dbReference type="ARBA" id="ARBA00023315"/>
    </source>
</evidence>
<reference evidence="4" key="1">
    <citation type="submission" date="2023-03" db="EMBL/GenBank/DDBJ databases">
        <title>Andean soil-derived lignocellulolytic bacterial consortium as a source of novel taxa and putative plastic-active enzymes.</title>
        <authorList>
            <person name="Diaz-Garcia L."/>
            <person name="Chuvochina M."/>
            <person name="Feuerriegel G."/>
            <person name="Bunk B."/>
            <person name="Sproer C."/>
            <person name="Streit W.R."/>
            <person name="Rodriguez L.M."/>
            <person name="Overmann J."/>
            <person name="Jimenez D.J."/>
        </authorList>
    </citation>
    <scope>NUCLEOTIDE SEQUENCE</scope>
    <source>
        <strain evidence="4">MAG 2441</strain>
    </source>
</reference>
<dbReference type="Pfam" id="PF00583">
    <property type="entry name" value="Acetyltransf_1"/>
    <property type="match status" value="1"/>
</dbReference>
<dbReference type="InterPro" id="IPR016181">
    <property type="entry name" value="Acyl_CoA_acyltransferase"/>
</dbReference>
<accession>A0AA95EYJ5</accession>
<evidence type="ECO:0000313" key="5">
    <source>
        <dbReference type="Proteomes" id="UP001178662"/>
    </source>
</evidence>
<dbReference type="AlphaFoldDB" id="A0AA95EYJ5"/>
<dbReference type="EMBL" id="CP119317">
    <property type="protein sequence ID" value="WEK55127.1"/>
    <property type="molecule type" value="Genomic_DNA"/>
</dbReference>
<protein>
    <submittedName>
        <fullName evidence="4">GNAT family N-acetyltransferase</fullName>
    </submittedName>
</protein>
<dbReference type="PROSITE" id="PS51186">
    <property type="entry name" value="GNAT"/>
    <property type="match status" value="1"/>
</dbReference>
<evidence type="ECO:0000259" key="3">
    <source>
        <dbReference type="PROSITE" id="PS51186"/>
    </source>
</evidence>
<gene>
    <name evidence="4" type="ORF">P0Y55_03340</name>
</gene>
<sequence>MIRWRQKRDNGRIIELVRTQLVPISSWQHPTPTQLRSDIHRRLRRGATLVATRNRSSPPIGFLHMEFRDTRMLIDLIAVDPRHQNHHLGTELMNSAERYGRSQGYQISYVYVDEDNERAIRFYRRLGYNPLRTIAPLKVIELNKHLR</sequence>
<dbReference type="CDD" id="cd04301">
    <property type="entry name" value="NAT_SF"/>
    <property type="match status" value="1"/>
</dbReference>
<name>A0AA95EYJ5_9BACL</name>
<evidence type="ECO:0000256" key="1">
    <source>
        <dbReference type="ARBA" id="ARBA00022679"/>
    </source>
</evidence>
<proteinExistence type="predicted"/>
<dbReference type="Gene3D" id="3.40.630.30">
    <property type="match status" value="1"/>
</dbReference>
<dbReference type="PANTHER" id="PTHR43420:SF47">
    <property type="entry name" value="N-ACETYLTRANSFERASE DOMAIN-CONTAINING PROTEIN"/>
    <property type="match status" value="1"/>
</dbReference>